<protein>
    <submittedName>
        <fullName evidence="1">Uncharacterized protein</fullName>
    </submittedName>
</protein>
<comment type="caution">
    <text evidence="1">The sequence shown here is derived from an EMBL/GenBank/DDBJ whole genome shotgun (WGS) entry which is preliminary data.</text>
</comment>
<dbReference type="EMBL" id="BGPR01000220">
    <property type="protein sequence ID" value="GBM05864.1"/>
    <property type="molecule type" value="Genomic_DNA"/>
</dbReference>
<dbReference type="Proteomes" id="UP000499080">
    <property type="component" value="Unassembled WGS sequence"/>
</dbReference>
<accession>A0A4Y2CPM4</accession>
<gene>
    <name evidence="1" type="ORF">AVEN_135241_1</name>
</gene>
<organism evidence="1 2">
    <name type="scientific">Araneus ventricosus</name>
    <name type="common">Orbweaver spider</name>
    <name type="synonym">Epeira ventricosa</name>
    <dbReference type="NCBI Taxonomy" id="182803"/>
    <lineage>
        <taxon>Eukaryota</taxon>
        <taxon>Metazoa</taxon>
        <taxon>Ecdysozoa</taxon>
        <taxon>Arthropoda</taxon>
        <taxon>Chelicerata</taxon>
        <taxon>Arachnida</taxon>
        <taxon>Araneae</taxon>
        <taxon>Araneomorphae</taxon>
        <taxon>Entelegynae</taxon>
        <taxon>Araneoidea</taxon>
        <taxon>Araneidae</taxon>
        <taxon>Araneus</taxon>
    </lineage>
</organism>
<name>A0A4Y2CPM4_ARAVE</name>
<keyword evidence="2" id="KW-1185">Reference proteome</keyword>
<dbReference type="AlphaFoldDB" id="A0A4Y2CPM4"/>
<reference evidence="1 2" key="1">
    <citation type="journal article" date="2019" name="Sci. Rep.">
        <title>Orb-weaving spider Araneus ventricosus genome elucidates the spidroin gene catalogue.</title>
        <authorList>
            <person name="Kono N."/>
            <person name="Nakamura H."/>
            <person name="Ohtoshi R."/>
            <person name="Moran D.A.P."/>
            <person name="Shinohara A."/>
            <person name="Yoshida Y."/>
            <person name="Fujiwara M."/>
            <person name="Mori M."/>
            <person name="Tomita M."/>
            <person name="Arakawa K."/>
        </authorList>
    </citation>
    <scope>NUCLEOTIDE SEQUENCE [LARGE SCALE GENOMIC DNA]</scope>
</reference>
<sequence>MERRFPAMLVLWLKREFYRGKYGMTGSSQAWTPGIGDKLGDEMWDLKGAGIFLISLLGPRSRFFPIIPCDVTACRGRLYKERLDNGVGDVDRLENALGVRISSWSFIHCES</sequence>
<proteinExistence type="predicted"/>
<evidence type="ECO:0000313" key="2">
    <source>
        <dbReference type="Proteomes" id="UP000499080"/>
    </source>
</evidence>
<evidence type="ECO:0000313" key="1">
    <source>
        <dbReference type="EMBL" id="GBM05864.1"/>
    </source>
</evidence>